<dbReference type="InParanoid" id="A0A1S3FJW0"/>
<evidence type="ECO:0000256" key="6">
    <source>
        <dbReference type="ARBA" id="ARBA00023180"/>
    </source>
</evidence>
<evidence type="ECO:0000256" key="5">
    <source>
        <dbReference type="ARBA" id="ARBA00023170"/>
    </source>
</evidence>
<dbReference type="AlphaFoldDB" id="A0A1S3FJW0"/>
<feature type="disulfide bond" evidence="7">
    <location>
        <begin position="130"/>
        <end position="148"/>
    </location>
</feature>
<sequence length="192" mass="20872">MAFFGWEQRQVTTTTQLRSERRAQLGGPEPCSPGEYWSDGRCCLLCPAGEYVSQACVSPHTRGSCVKCEPRTFTTSANGLSACQPCSTCGADQEMVVECSSTRNRVCRCRSGHFYLAPESIEFCAPCTKCPEGRPVLQQCSATANTVCSLDVLSKRNRWWLLSILLTLVLMAGTVLYVTEGGPARGSQGSHV</sequence>
<accession>A0A1S3FJW0</accession>
<keyword evidence="5" id="KW-0675">Receptor</keyword>
<evidence type="ECO:0000256" key="4">
    <source>
        <dbReference type="ARBA" id="ARBA00023157"/>
    </source>
</evidence>
<dbReference type="PANTHER" id="PTHR46330">
    <property type="entry name" value="TUMOR NECROSIS FACTOR RECEPTOR SUPERFAMILY MEMBER 10B"/>
    <property type="match status" value="1"/>
</dbReference>
<feature type="domain" description="TNFR-Cys" evidence="9">
    <location>
        <begin position="108"/>
        <end position="148"/>
    </location>
</feature>
<feature type="disulfide bond" evidence="7">
    <location>
        <begin position="68"/>
        <end position="83"/>
    </location>
</feature>
<dbReference type="PROSITE" id="PS00652">
    <property type="entry name" value="TNFR_NGFR_1"/>
    <property type="match status" value="1"/>
</dbReference>
<keyword evidence="8" id="KW-1133">Transmembrane helix</keyword>
<feature type="disulfide bond" evidence="7">
    <location>
        <begin position="89"/>
        <end position="107"/>
    </location>
</feature>
<keyword evidence="4 7" id="KW-1015">Disulfide bond</keyword>
<evidence type="ECO:0000313" key="11">
    <source>
        <dbReference type="RefSeq" id="XP_012876319.1"/>
    </source>
</evidence>
<dbReference type="GO" id="GO:0009986">
    <property type="term" value="C:cell surface"/>
    <property type="evidence" value="ECO:0007669"/>
    <property type="project" value="TreeGrafter"/>
</dbReference>
<proteinExistence type="predicted"/>
<reference evidence="11" key="1">
    <citation type="submission" date="2025-08" db="UniProtKB">
        <authorList>
            <consortium name="RefSeq"/>
        </authorList>
    </citation>
    <scope>IDENTIFICATION</scope>
    <source>
        <tissue evidence="11">Kidney</tissue>
    </source>
</reference>
<dbReference type="SUPFAM" id="SSF57586">
    <property type="entry name" value="TNF receptor-like"/>
    <property type="match status" value="2"/>
</dbReference>
<organism evidence="10 11">
    <name type="scientific">Dipodomys ordii</name>
    <name type="common">Ord's kangaroo rat</name>
    <dbReference type="NCBI Taxonomy" id="10020"/>
    <lineage>
        <taxon>Eukaryota</taxon>
        <taxon>Metazoa</taxon>
        <taxon>Chordata</taxon>
        <taxon>Craniata</taxon>
        <taxon>Vertebrata</taxon>
        <taxon>Euteleostomi</taxon>
        <taxon>Mammalia</taxon>
        <taxon>Eutheria</taxon>
        <taxon>Euarchontoglires</taxon>
        <taxon>Glires</taxon>
        <taxon>Rodentia</taxon>
        <taxon>Castorimorpha</taxon>
        <taxon>Heteromyidae</taxon>
        <taxon>Dipodomyinae</taxon>
        <taxon>Dipodomys</taxon>
    </lineage>
</organism>
<evidence type="ECO:0000256" key="3">
    <source>
        <dbReference type="ARBA" id="ARBA00023136"/>
    </source>
</evidence>
<comment type="subcellular location">
    <subcellularLocation>
        <location evidence="1">Membrane</location>
    </subcellularLocation>
</comment>
<evidence type="ECO:0000313" key="10">
    <source>
        <dbReference type="Proteomes" id="UP000081671"/>
    </source>
</evidence>
<feature type="disulfide bond" evidence="7">
    <location>
        <begin position="109"/>
        <end position="124"/>
    </location>
</feature>
<keyword evidence="3 8" id="KW-0472">Membrane</keyword>
<dbReference type="InterPro" id="IPR001368">
    <property type="entry name" value="TNFR/NGFR_Cys_rich_reg"/>
</dbReference>
<keyword evidence="10" id="KW-1185">Reference proteome</keyword>
<feature type="domain" description="TNFR-Cys" evidence="9">
    <location>
        <begin position="67"/>
        <end position="107"/>
    </location>
</feature>
<dbReference type="KEGG" id="dord:105989056"/>
<gene>
    <name evidence="11" type="primary">LOC105989056</name>
</gene>
<dbReference type="GO" id="GO:0036462">
    <property type="term" value="P:TRAIL-activated apoptotic signaling pathway"/>
    <property type="evidence" value="ECO:0007669"/>
    <property type="project" value="TreeGrafter"/>
</dbReference>
<feature type="disulfide bond" evidence="7">
    <location>
        <begin position="86"/>
        <end position="99"/>
    </location>
</feature>
<dbReference type="PROSITE" id="PS50050">
    <property type="entry name" value="TNFR_NGFR_2"/>
    <property type="match status" value="2"/>
</dbReference>
<dbReference type="GO" id="GO:0005886">
    <property type="term" value="C:plasma membrane"/>
    <property type="evidence" value="ECO:0007669"/>
    <property type="project" value="TreeGrafter"/>
</dbReference>
<dbReference type="Gene3D" id="2.10.50.10">
    <property type="entry name" value="Tumor Necrosis Factor Receptor, subunit A, domain 2"/>
    <property type="match status" value="3"/>
</dbReference>
<feature type="transmembrane region" description="Helical" evidence="8">
    <location>
        <begin position="159"/>
        <end position="178"/>
    </location>
</feature>
<dbReference type="OrthoDB" id="8848202at2759"/>
<protein>
    <submittedName>
        <fullName evidence="11">Tumor necrosis factor receptor superfamily member 23-like</fullName>
    </submittedName>
</protein>
<evidence type="ECO:0000256" key="2">
    <source>
        <dbReference type="ARBA" id="ARBA00022737"/>
    </source>
</evidence>
<feature type="repeat" description="TNFR-Cys" evidence="7">
    <location>
        <begin position="67"/>
        <end position="107"/>
    </location>
</feature>
<dbReference type="InterPro" id="IPR034062">
    <property type="entry name" value="TNFRSF26_N"/>
</dbReference>
<feature type="repeat" description="TNFR-Cys" evidence="7">
    <location>
        <begin position="108"/>
        <end position="148"/>
    </location>
</feature>
<dbReference type="CDD" id="cd15837">
    <property type="entry name" value="TNFRSF26"/>
    <property type="match status" value="1"/>
</dbReference>
<keyword evidence="8" id="KW-0812">Transmembrane</keyword>
<name>A0A1S3FJW0_DIPOR</name>
<dbReference type="Pfam" id="PF00020">
    <property type="entry name" value="TNFR_c6"/>
    <property type="match status" value="2"/>
</dbReference>
<evidence type="ECO:0000259" key="9">
    <source>
        <dbReference type="PROSITE" id="PS50050"/>
    </source>
</evidence>
<evidence type="ECO:0000256" key="7">
    <source>
        <dbReference type="PROSITE-ProRule" id="PRU00206"/>
    </source>
</evidence>
<evidence type="ECO:0000256" key="1">
    <source>
        <dbReference type="ARBA" id="ARBA00004370"/>
    </source>
</evidence>
<feature type="disulfide bond" evidence="7">
    <location>
        <begin position="127"/>
        <end position="140"/>
    </location>
</feature>
<dbReference type="InterPro" id="IPR052491">
    <property type="entry name" value="TNFRSF10"/>
</dbReference>
<dbReference type="PANTHER" id="PTHR46330:SF16">
    <property type="entry name" value="TUMOR NECROSIS FACTOR RECEPTOR SUPERFAMILY MEMBER 22"/>
    <property type="match status" value="1"/>
</dbReference>
<dbReference type="SMART" id="SM00208">
    <property type="entry name" value="TNFR"/>
    <property type="match status" value="3"/>
</dbReference>
<keyword evidence="2" id="KW-0677">Repeat</keyword>
<dbReference type="STRING" id="10020.ENSDORP00000023769"/>
<evidence type="ECO:0000256" key="8">
    <source>
        <dbReference type="SAM" id="Phobius"/>
    </source>
</evidence>
<dbReference type="Proteomes" id="UP000081671">
    <property type="component" value="Unplaced"/>
</dbReference>
<keyword evidence="6" id="KW-0325">Glycoprotein</keyword>
<dbReference type="GO" id="GO:0043065">
    <property type="term" value="P:positive regulation of apoptotic process"/>
    <property type="evidence" value="ECO:0007669"/>
    <property type="project" value="TreeGrafter"/>
</dbReference>
<dbReference type="GeneID" id="105989056"/>
<dbReference type="RefSeq" id="XP_012876319.1">
    <property type="nucleotide sequence ID" value="XM_013020865.1"/>
</dbReference>